<dbReference type="EMBL" id="JAKOGI010000341">
    <property type="protein sequence ID" value="KAJ8436489.1"/>
    <property type="molecule type" value="Genomic_DNA"/>
</dbReference>
<evidence type="ECO:0000313" key="6">
    <source>
        <dbReference type="Proteomes" id="UP001153076"/>
    </source>
</evidence>
<reference evidence="5" key="1">
    <citation type="submission" date="2022-04" db="EMBL/GenBank/DDBJ databases">
        <title>Carnegiea gigantea Genome sequencing and assembly v2.</title>
        <authorList>
            <person name="Copetti D."/>
            <person name="Sanderson M.J."/>
            <person name="Burquez A."/>
            <person name="Wojciechowski M.F."/>
        </authorList>
    </citation>
    <scope>NUCLEOTIDE SEQUENCE</scope>
    <source>
        <strain evidence="5">SGP5-SGP5p</strain>
        <tissue evidence="5">Aerial part</tissue>
    </source>
</reference>
<evidence type="ECO:0000256" key="3">
    <source>
        <dbReference type="ARBA" id="ARBA00023295"/>
    </source>
</evidence>
<accession>A0A9Q1K454</accession>
<dbReference type="SUPFAM" id="SSF51445">
    <property type="entry name" value="(Trans)glycosidases"/>
    <property type="match status" value="1"/>
</dbReference>
<evidence type="ECO:0000313" key="5">
    <source>
        <dbReference type="EMBL" id="KAJ8436489.1"/>
    </source>
</evidence>
<dbReference type="Pfam" id="PF00232">
    <property type="entry name" value="Glyco_hydro_1"/>
    <property type="match status" value="1"/>
</dbReference>
<evidence type="ECO:0000256" key="1">
    <source>
        <dbReference type="ARBA" id="ARBA00010838"/>
    </source>
</evidence>
<name>A0A9Q1K454_9CARY</name>
<dbReference type="FunFam" id="3.20.20.80:FF:000041">
    <property type="entry name" value="Beta-glucosidase 7"/>
    <property type="match status" value="1"/>
</dbReference>
<evidence type="ECO:0000256" key="2">
    <source>
        <dbReference type="ARBA" id="ARBA00022801"/>
    </source>
</evidence>
<sequence length="369" mass="41883">MGVNREGILYYHNLIDELIDNGIVPFVTLFHWDLPQYLEDSYGGFLSPQIVEDFRVYADLCFEVYGEKVKHWITLNEPLSYSVGGYVTGEFAPGRCSQWQELGCTGGDSATEPYLVSHHQLLAHAAVVHLYRHKYQASQQGVIGIALVSQWAVPVSTEISHRNAAARALDFALGWFMDPITHGDYPYTMRSLVGDRLPKFSCEESQMLNGSFDFIGLNYYTACYAADAPLLRNATPNYSTDSLVNLTVESNGTLIGPKAASNWLYVYPRGFYELLMYIKRKYNNPSIYITENDATSIFTFPGVDEANDNELKGANVKGYFAWSLLDNFEWSNGYTVRFGINYVDYSNGLKRYPKFSASWFKRFLQKHPS</sequence>
<keyword evidence="6" id="KW-1185">Reference proteome</keyword>
<keyword evidence="3" id="KW-0326">Glycosidase</keyword>
<dbReference type="AlphaFoldDB" id="A0A9Q1K454"/>
<proteinExistence type="inferred from homology"/>
<dbReference type="GO" id="GO:0008422">
    <property type="term" value="F:beta-glucosidase activity"/>
    <property type="evidence" value="ECO:0007669"/>
    <property type="project" value="TreeGrafter"/>
</dbReference>
<dbReference type="InterPro" id="IPR001360">
    <property type="entry name" value="Glyco_hydro_1"/>
</dbReference>
<organism evidence="5 6">
    <name type="scientific">Carnegiea gigantea</name>
    <dbReference type="NCBI Taxonomy" id="171969"/>
    <lineage>
        <taxon>Eukaryota</taxon>
        <taxon>Viridiplantae</taxon>
        <taxon>Streptophyta</taxon>
        <taxon>Embryophyta</taxon>
        <taxon>Tracheophyta</taxon>
        <taxon>Spermatophyta</taxon>
        <taxon>Magnoliopsida</taxon>
        <taxon>eudicotyledons</taxon>
        <taxon>Gunneridae</taxon>
        <taxon>Pentapetalae</taxon>
        <taxon>Caryophyllales</taxon>
        <taxon>Cactineae</taxon>
        <taxon>Cactaceae</taxon>
        <taxon>Cactoideae</taxon>
        <taxon>Echinocereeae</taxon>
        <taxon>Carnegiea</taxon>
    </lineage>
</organism>
<dbReference type="PANTHER" id="PTHR10353">
    <property type="entry name" value="GLYCOSYL HYDROLASE"/>
    <property type="match status" value="1"/>
</dbReference>
<keyword evidence="2" id="KW-0378">Hydrolase</keyword>
<comment type="similarity">
    <text evidence="1 4">Belongs to the glycosyl hydrolase 1 family.</text>
</comment>
<dbReference type="Proteomes" id="UP001153076">
    <property type="component" value="Unassembled WGS sequence"/>
</dbReference>
<dbReference type="GO" id="GO:0005975">
    <property type="term" value="P:carbohydrate metabolic process"/>
    <property type="evidence" value="ECO:0007669"/>
    <property type="project" value="InterPro"/>
</dbReference>
<evidence type="ECO:0000256" key="4">
    <source>
        <dbReference type="RuleBase" id="RU003690"/>
    </source>
</evidence>
<dbReference type="OrthoDB" id="65569at2759"/>
<dbReference type="InterPro" id="IPR017853">
    <property type="entry name" value="GH"/>
</dbReference>
<dbReference type="Gene3D" id="3.20.20.80">
    <property type="entry name" value="Glycosidases"/>
    <property type="match status" value="1"/>
</dbReference>
<dbReference type="PRINTS" id="PR00131">
    <property type="entry name" value="GLHYDRLASE1"/>
</dbReference>
<comment type="caution">
    <text evidence="5">The sequence shown here is derived from an EMBL/GenBank/DDBJ whole genome shotgun (WGS) entry which is preliminary data.</text>
</comment>
<gene>
    <name evidence="5" type="ORF">Cgig2_000474</name>
</gene>
<evidence type="ECO:0008006" key="7">
    <source>
        <dbReference type="Google" id="ProtNLM"/>
    </source>
</evidence>
<protein>
    <recommendedName>
        <fullName evidence="7">Beta-glucosidase</fullName>
    </recommendedName>
</protein>
<dbReference type="PANTHER" id="PTHR10353:SF137">
    <property type="entry name" value="MYROSINASE 3-RELATED"/>
    <property type="match status" value="1"/>
</dbReference>